<gene>
    <name evidence="4" type="ORF">SAMN04488073_2355</name>
</gene>
<reference evidence="5" key="1">
    <citation type="submission" date="2016-10" db="EMBL/GenBank/DDBJ databases">
        <authorList>
            <person name="Varghese N."/>
            <person name="Submissions S."/>
        </authorList>
    </citation>
    <scope>NUCLEOTIDE SEQUENCE [LARGE SCALE GENOMIC DNA]</scope>
    <source>
        <strain evidence="5">CGMCC 1.6294</strain>
    </source>
</reference>
<dbReference type="GO" id="GO:0015562">
    <property type="term" value="F:efflux transmembrane transporter activity"/>
    <property type="evidence" value="ECO:0007669"/>
    <property type="project" value="TreeGrafter"/>
</dbReference>
<dbReference type="EMBL" id="FOYV01000001">
    <property type="protein sequence ID" value="SFR49792.1"/>
    <property type="molecule type" value="Genomic_DNA"/>
</dbReference>
<dbReference type="Gene3D" id="1.10.287.470">
    <property type="entry name" value="Helix hairpin bin"/>
    <property type="match status" value="1"/>
</dbReference>
<evidence type="ECO:0000313" key="4">
    <source>
        <dbReference type="EMBL" id="SFR49792.1"/>
    </source>
</evidence>
<comment type="similarity">
    <text evidence="1">Belongs to the membrane fusion protein (MFP) (TC 8.A.1) family.</text>
</comment>
<feature type="coiled-coil region" evidence="2">
    <location>
        <begin position="105"/>
        <end position="153"/>
    </location>
</feature>
<evidence type="ECO:0000313" key="5">
    <source>
        <dbReference type="Proteomes" id="UP000199290"/>
    </source>
</evidence>
<proteinExistence type="inferred from homology"/>
<dbReference type="SUPFAM" id="SSF111369">
    <property type="entry name" value="HlyD-like secretion proteins"/>
    <property type="match status" value="2"/>
</dbReference>
<dbReference type="OrthoDB" id="8524475at2"/>
<evidence type="ECO:0000256" key="1">
    <source>
        <dbReference type="ARBA" id="ARBA00009477"/>
    </source>
</evidence>
<dbReference type="GO" id="GO:1990281">
    <property type="term" value="C:efflux pump complex"/>
    <property type="evidence" value="ECO:0007669"/>
    <property type="project" value="TreeGrafter"/>
</dbReference>
<dbReference type="STRING" id="375760.SAMN04488073_2355"/>
<keyword evidence="2" id="KW-0175">Coiled coil</keyword>
<accession>A0A1I6H5X1</accession>
<evidence type="ECO:0000256" key="2">
    <source>
        <dbReference type="SAM" id="Coils"/>
    </source>
</evidence>
<dbReference type="AlphaFoldDB" id="A0A1I6H5X1"/>
<evidence type="ECO:0000259" key="3">
    <source>
        <dbReference type="Pfam" id="PF25917"/>
    </source>
</evidence>
<keyword evidence="5" id="KW-1185">Reference proteome</keyword>
<dbReference type="Proteomes" id="UP000199290">
    <property type="component" value="Unassembled WGS sequence"/>
</dbReference>
<dbReference type="RefSeq" id="WP_091989951.1">
    <property type="nucleotide sequence ID" value="NZ_FOYV01000001.1"/>
</dbReference>
<dbReference type="InterPro" id="IPR058625">
    <property type="entry name" value="MdtA-like_BSH"/>
</dbReference>
<organism evidence="4 5">
    <name type="scientific">Marinobacter gudaonensis</name>
    <dbReference type="NCBI Taxonomy" id="375760"/>
    <lineage>
        <taxon>Bacteria</taxon>
        <taxon>Pseudomonadati</taxon>
        <taxon>Pseudomonadota</taxon>
        <taxon>Gammaproteobacteria</taxon>
        <taxon>Pseudomonadales</taxon>
        <taxon>Marinobacteraceae</taxon>
        <taxon>Marinobacter</taxon>
    </lineage>
</organism>
<dbReference type="Pfam" id="PF25917">
    <property type="entry name" value="BSH_RND"/>
    <property type="match status" value="1"/>
</dbReference>
<dbReference type="Gene3D" id="2.40.30.170">
    <property type="match status" value="1"/>
</dbReference>
<dbReference type="Gene3D" id="2.40.50.100">
    <property type="match status" value="1"/>
</dbReference>
<name>A0A1I6H5X1_9GAMM</name>
<feature type="domain" description="Multidrug resistance protein MdtA-like barrel-sandwich hybrid" evidence="3">
    <location>
        <begin position="64"/>
        <end position="241"/>
    </location>
</feature>
<dbReference type="PANTHER" id="PTHR30469:SF15">
    <property type="entry name" value="HLYD FAMILY OF SECRETION PROTEINS"/>
    <property type="match status" value="1"/>
</dbReference>
<sequence length="412" mass="44540">MLKRLIPAVIIAIGIAGFAFLKMTRPEPAEVTATERSWRVQVQTLEPGTHTPVLPLYGELVAPEQVTVTATLPGRIGARPVTEGERVNAGDLLVALSEADIEPALAQARAQVRDLEAQIRSEQVRYRNDRAALESEKTILENARRQLERTRSLVDRNLASREALEAANDAAARAELTVSARQRSIDEHPSRLQSLEAKLAQAQASLANTERNAERARMVAPFEGVVTDIRVAKGDQVSPNQVLLSLYPAQGLELRARVPEMFRAELLDSLARGETLTATSADGQHSFRLVRFAGTSDASGTEAILRLAGDPGGLRPGGLLPVTLERAPREQTVAIPFSALYGADRVYLMTDEGRMRQVSVNRIGEARADDGERRLLVSGDALVSGARLITTHLPNALTGLKVDVSGTEAPAQ</sequence>
<protein>
    <submittedName>
        <fullName evidence="4">HlyD family secretion protein</fullName>
    </submittedName>
</protein>
<dbReference type="PANTHER" id="PTHR30469">
    <property type="entry name" value="MULTIDRUG RESISTANCE PROTEIN MDTA"/>
    <property type="match status" value="1"/>
</dbReference>
<feature type="coiled-coil region" evidence="2">
    <location>
        <begin position="192"/>
        <end position="219"/>
    </location>
</feature>